<gene>
    <name evidence="2" type="ORF">ASZ90_019143</name>
</gene>
<dbReference type="InterPro" id="IPR006016">
    <property type="entry name" value="UspA"/>
</dbReference>
<sequence length="147" mass="16412">MYKKILVPLDDSEYALGAVKLAAQFIIKGMGESLTLVHIVDIARKEGINIINTRLLDDYRDEKSIYAKNAGVFNRSKQILQQQKVKAEFILETGRPGEKILQITEEGNYDLIVMGSRGLTPAKEIVLGSVSNRVLHQAKCPVIVYKP</sequence>
<dbReference type="InterPro" id="IPR014729">
    <property type="entry name" value="Rossmann-like_a/b/a_fold"/>
</dbReference>
<dbReference type="PANTHER" id="PTHR31964:SF113">
    <property type="entry name" value="USPA DOMAIN-CONTAINING PROTEIN"/>
    <property type="match status" value="1"/>
</dbReference>
<dbReference type="CDD" id="cd00293">
    <property type="entry name" value="USP-like"/>
    <property type="match status" value="1"/>
</dbReference>
<protein>
    <submittedName>
        <fullName evidence="2">Universal stress protein uspa</fullName>
    </submittedName>
</protein>
<accession>A0A0W8E498</accession>
<evidence type="ECO:0000259" key="1">
    <source>
        <dbReference type="Pfam" id="PF00582"/>
    </source>
</evidence>
<dbReference type="Pfam" id="PF00582">
    <property type="entry name" value="Usp"/>
    <property type="match status" value="1"/>
</dbReference>
<dbReference type="InterPro" id="IPR006015">
    <property type="entry name" value="Universal_stress_UspA"/>
</dbReference>
<dbReference type="PANTHER" id="PTHR31964">
    <property type="entry name" value="ADENINE NUCLEOTIDE ALPHA HYDROLASES-LIKE SUPERFAMILY PROTEIN"/>
    <property type="match status" value="1"/>
</dbReference>
<evidence type="ECO:0000313" key="2">
    <source>
        <dbReference type="EMBL" id="KUG03460.1"/>
    </source>
</evidence>
<comment type="caution">
    <text evidence="2">The sequence shown here is derived from an EMBL/GenBank/DDBJ whole genome shotgun (WGS) entry which is preliminary data.</text>
</comment>
<dbReference type="AlphaFoldDB" id="A0A0W8E498"/>
<reference evidence="2" key="1">
    <citation type="journal article" date="2015" name="Proc. Natl. Acad. Sci. U.S.A.">
        <title>Networks of energetic and metabolic interactions define dynamics in microbial communities.</title>
        <authorList>
            <person name="Embree M."/>
            <person name="Liu J.K."/>
            <person name="Al-Bassam M.M."/>
            <person name="Zengler K."/>
        </authorList>
    </citation>
    <scope>NUCLEOTIDE SEQUENCE</scope>
</reference>
<dbReference type="SUPFAM" id="SSF52402">
    <property type="entry name" value="Adenine nucleotide alpha hydrolases-like"/>
    <property type="match status" value="1"/>
</dbReference>
<organism evidence="2">
    <name type="scientific">hydrocarbon metagenome</name>
    <dbReference type="NCBI Taxonomy" id="938273"/>
    <lineage>
        <taxon>unclassified sequences</taxon>
        <taxon>metagenomes</taxon>
        <taxon>ecological metagenomes</taxon>
    </lineage>
</organism>
<dbReference type="EMBL" id="LNQE01001880">
    <property type="protein sequence ID" value="KUG03460.1"/>
    <property type="molecule type" value="Genomic_DNA"/>
</dbReference>
<dbReference type="Gene3D" id="3.40.50.620">
    <property type="entry name" value="HUPs"/>
    <property type="match status" value="1"/>
</dbReference>
<name>A0A0W8E498_9ZZZZ</name>
<proteinExistence type="predicted"/>
<dbReference type="PRINTS" id="PR01438">
    <property type="entry name" value="UNVRSLSTRESS"/>
</dbReference>
<feature type="domain" description="UspA" evidence="1">
    <location>
        <begin position="1"/>
        <end position="146"/>
    </location>
</feature>